<dbReference type="InterPro" id="IPR003607">
    <property type="entry name" value="HD/PDEase_dom"/>
</dbReference>
<dbReference type="CDD" id="cd00077">
    <property type="entry name" value="HDc"/>
    <property type="match status" value="1"/>
</dbReference>
<dbReference type="GO" id="GO:0008893">
    <property type="term" value="F:guanosine-3',5'-bis(diphosphate) 3'-diphosphatase activity"/>
    <property type="evidence" value="ECO:0007669"/>
    <property type="project" value="TreeGrafter"/>
</dbReference>
<dbReference type="PANTHER" id="PTHR46246">
    <property type="entry name" value="GUANOSINE-3',5'-BIS(DIPHOSPHATE) 3'-PYROPHOSPHOHYDROLASE MESH1"/>
    <property type="match status" value="1"/>
</dbReference>
<dbReference type="Pfam" id="PF13328">
    <property type="entry name" value="HD_4"/>
    <property type="match status" value="1"/>
</dbReference>
<reference evidence="2 3" key="1">
    <citation type="submission" date="2018-11" db="EMBL/GenBank/DDBJ databases">
        <title>Deinococcus shelandsis sp. nov., isolated from South Shetland Islands soil of Antarctica.</title>
        <authorList>
            <person name="Tian J."/>
        </authorList>
    </citation>
    <scope>NUCLEOTIDE SEQUENCE [LARGE SCALE GENOMIC DNA]</scope>
    <source>
        <strain evidence="2 3">S14-83T</strain>
    </source>
</reference>
<dbReference type="RefSeq" id="WP_124867873.1">
    <property type="nucleotide sequence ID" value="NZ_CP034183.1"/>
</dbReference>
<dbReference type="InterPro" id="IPR006674">
    <property type="entry name" value="HD_domain"/>
</dbReference>
<keyword evidence="3" id="KW-1185">Reference proteome</keyword>
<dbReference type="SUPFAM" id="SSF109604">
    <property type="entry name" value="HD-domain/PDEase-like"/>
    <property type="match status" value="1"/>
</dbReference>
<dbReference type="Gene3D" id="1.10.3210.10">
    <property type="entry name" value="Hypothetical protein af1432"/>
    <property type="match status" value="1"/>
</dbReference>
<dbReference type="PROSITE" id="PS51831">
    <property type="entry name" value="HD"/>
    <property type="match status" value="1"/>
</dbReference>
<dbReference type="AlphaFoldDB" id="A0A3G8YK81"/>
<dbReference type="OrthoDB" id="9802385at2"/>
<sequence>MSTSAPLLTTKFQEALVLAAQWHAAQTRKGSGVPYLSHLLGVASLALEFGANETEAIAALLHDALEDGPHNTGRSHQDLRAEIVRRFGEEVARLVDAATDATPDPHGLKPDWATRKRAYLVHLPQVSVSALLVSASDKLHNSRSILVDTFTDGEGVFERFTAGKNGTVQYYRLLSDAYRMAAQRPEVAARPRLLTLFAELERTVSALETALGFEKEAVRVFTPLG</sequence>
<evidence type="ECO:0000313" key="3">
    <source>
        <dbReference type="Proteomes" id="UP000276417"/>
    </source>
</evidence>
<dbReference type="InterPro" id="IPR052194">
    <property type="entry name" value="MESH1"/>
</dbReference>
<dbReference type="SMART" id="SM00471">
    <property type="entry name" value="HDc"/>
    <property type="match status" value="1"/>
</dbReference>
<proteinExistence type="predicted"/>
<evidence type="ECO:0000259" key="1">
    <source>
        <dbReference type="PROSITE" id="PS51831"/>
    </source>
</evidence>
<accession>A0A3G8YK81</accession>
<protein>
    <submittedName>
        <fullName evidence="2">HD domain-containing protein</fullName>
    </submittedName>
</protein>
<dbReference type="Proteomes" id="UP000276417">
    <property type="component" value="Chromosome 1"/>
</dbReference>
<dbReference type="KEGG" id="dph:EHF33_03330"/>
<dbReference type="PANTHER" id="PTHR46246:SF1">
    <property type="entry name" value="GUANOSINE-3',5'-BIS(DIPHOSPHATE) 3'-PYROPHOSPHOHYDROLASE MESH1"/>
    <property type="match status" value="1"/>
</dbReference>
<feature type="domain" description="HD" evidence="1">
    <location>
        <begin position="35"/>
        <end position="142"/>
    </location>
</feature>
<gene>
    <name evidence="2" type="ORF">EHF33_03330</name>
</gene>
<name>A0A3G8YK81_9DEIO</name>
<organism evidence="2 3">
    <name type="scientific">Deinococcus psychrotolerans</name>
    <dbReference type="NCBI Taxonomy" id="2489213"/>
    <lineage>
        <taxon>Bacteria</taxon>
        <taxon>Thermotogati</taxon>
        <taxon>Deinococcota</taxon>
        <taxon>Deinococci</taxon>
        <taxon>Deinococcales</taxon>
        <taxon>Deinococcaceae</taxon>
        <taxon>Deinococcus</taxon>
    </lineage>
</organism>
<evidence type="ECO:0000313" key="2">
    <source>
        <dbReference type="EMBL" id="AZI41901.1"/>
    </source>
</evidence>
<dbReference type="EMBL" id="CP034183">
    <property type="protein sequence ID" value="AZI41901.1"/>
    <property type="molecule type" value="Genomic_DNA"/>
</dbReference>